<organism evidence="2 3">
    <name type="scientific">Fusibacter ferrireducens</name>
    <dbReference type="NCBI Taxonomy" id="2785058"/>
    <lineage>
        <taxon>Bacteria</taxon>
        <taxon>Bacillati</taxon>
        <taxon>Bacillota</taxon>
        <taxon>Clostridia</taxon>
        <taxon>Eubacteriales</taxon>
        <taxon>Eubacteriales Family XII. Incertae Sedis</taxon>
        <taxon>Fusibacter</taxon>
    </lineage>
</organism>
<proteinExistence type="predicted"/>
<keyword evidence="3" id="KW-1185">Reference proteome</keyword>
<evidence type="ECO:0000313" key="3">
    <source>
        <dbReference type="Proteomes" id="UP000614200"/>
    </source>
</evidence>
<dbReference type="Proteomes" id="UP000614200">
    <property type="component" value="Unassembled WGS sequence"/>
</dbReference>
<evidence type="ECO:0000313" key="2">
    <source>
        <dbReference type="EMBL" id="MBF4693202.1"/>
    </source>
</evidence>
<comment type="caution">
    <text evidence="2">The sequence shown here is derived from an EMBL/GenBank/DDBJ whole genome shotgun (WGS) entry which is preliminary data.</text>
</comment>
<protein>
    <recommendedName>
        <fullName evidence="1">YvlB/LiaX N-terminal domain-containing protein</fullName>
    </recommendedName>
</protein>
<dbReference type="EMBL" id="JADKNH010000004">
    <property type="protein sequence ID" value="MBF4693202.1"/>
    <property type="molecule type" value="Genomic_DNA"/>
</dbReference>
<name>A0ABR9ZRX6_9FIRM</name>
<reference evidence="2 3" key="1">
    <citation type="submission" date="2020-11" db="EMBL/GenBank/DDBJ databases">
        <title>Fusibacter basophilias sp. nov.</title>
        <authorList>
            <person name="Qiu D."/>
        </authorList>
    </citation>
    <scope>NUCLEOTIDE SEQUENCE [LARGE SCALE GENOMIC DNA]</scope>
    <source>
        <strain evidence="2 3">Q10-2</strain>
    </source>
</reference>
<dbReference type="Pfam" id="PF22746">
    <property type="entry name" value="SHOCT-like_DUF2089-C"/>
    <property type="match status" value="1"/>
</dbReference>
<evidence type="ECO:0000259" key="1">
    <source>
        <dbReference type="Pfam" id="PF22746"/>
    </source>
</evidence>
<gene>
    <name evidence="2" type="ORF">ISU02_08720</name>
</gene>
<sequence length="115" mass="12881">MSEDRLQILKLIENGTISSEEGLKLLDAVSEKREEKKPVESVKWVRLVVTSDEAEKSVDIKLPAKLFRVFGSKIVKHVDTDIDMEAILEMIQSGQEGEIMNITTDDGHVVSISLE</sequence>
<dbReference type="RefSeq" id="WP_194701426.1">
    <property type="nucleotide sequence ID" value="NZ_JADKNH010000004.1"/>
</dbReference>
<accession>A0ABR9ZRX6</accession>
<dbReference type="InterPro" id="IPR053959">
    <property type="entry name" value="YvlB/LiaX_N"/>
</dbReference>
<feature type="domain" description="YvlB/LiaX N-terminal" evidence="1">
    <location>
        <begin position="3"/>
        <end position="34"/>
    </location>
</feature>